<evidence type="ECO:0000256" key="3">
    <source>
        <dbReference type="ARBA" id="ARBA00022471"/>
    </source>
</evidence>
<dbReference type="GO" id="GO:0060320">
    <property type="term" value="P:rejection of self pollen"/>
    <property type="evidence" value="ECO:0007669"/>
    <property type="project" value="UniProtKB-KW"/>
</dbReference>
<dbReference type="PANTHER" id="PTHR31232:SF149">
    <property type="entry name" value="S-PROTEIN HOMOLOG"/>
    <property type="match status" value="1"/>
</dbReference>
<comment type="subcellular location">
    <subcellularLocation>
        <location evidence="1 6">Secreted</location>
    </subcellularLocation>
</comment>
<comment type="similarity">
    <text evidence="2 6">Belongs to the plant self-incompatibility (S1) protein family.</text>
</comment>
<dbReference type="PANTHER" id="PTHR31232">
    <property type="match status" value="1"/>
</dbReference>
<evidence type="ECO:0000256" key="6">
    <source>
        <dbReference type="RuleBase" id="RU367044"/>
    </source>
</evidence>
<evidence type="ECO:0000313" key="8">
    <source>
        <dbReference type="Proteomes" id="UP001154282"/>
    </source>
</evidence>
<evidence type="ECO:0000313" key="7">
    <source>
        <dbReference type="EMBL" id="CAI0457960.1"/>
    </source>
</evidence>
<feature type="signal peptide" evidence="6">
    <location>
        <begin position="1"/>
        <end position="24"/>
    </location>
</feature>
<keyword evidence="8" id="KW-1185">Reference proteome</keyword>
<keyword evidence="5 6" id="KW-0732">Signal</keyword>
<sequence>MMRHNSAILATVFLLATYAMPANSLFEKTRVMVQNDLQGGQEMKVHCKSKDDDIGVHFLKHHERISWKFRPSFWGNTLFFCYFNWGQGFKHTDVYHQYRDEDAFTGCHHFCHWLVRETGPCLIMKNGLNCYRWPEDMLSPAFVGERL</sequence>
<evidence type="ECO:0000256" key="1">
    <source>
        <dbReference type="ARBA" id="ARBA00004613"/>
    </source>
</evidence>
<reference evidence="7" key="1">
    <citation type="submission" date="2022-08" db="EMBL/GenBank/DDBJ databases">
        <authorList>
            <person name="Gutierrez-Valencia J."/>
        </authorList>
    </citation>
    <scope>NUCLEOTIDE SEQUENCE</scope>
</reference>
<accession>A0AAV0NH61</accession>
<feature type="chain" id="PRO_5043111731" description="S-protein homolog" evidence="6">
    <location>
        <begin position="25"/>
        <end position="147"/>
    </location>
</feature>
<dbReference type="InterPro" id="IPR010264">
    <property type="entry name" value="Self-incomp_S1"/>
</dbReference>
<dbReference type="EMBL" id="CAMGYJ010000008">
    <property type="protein sequence ID" value="CAI0457960.1"/>
    <property type="molecule type" value="Genomic_DNA"/>
</dbReference>
<protein>
    <recommendedName>
        <fullName evidence="6">S-protein homolog</fullName>
    </recommendedName>
</protein>
<comment type="caution">
    <text evidence="7">The sequence shown here is derived from an EMBL/GenBank/DDBJ whole genome shotgun (WGS) entry which is preliminary data.</text>
</comment>
<keyword evidence="4 6" id="KW-0964">Secreted</keyword>
<dbReference type="Proteomes" id="UP001154282">
    <property type="component" value="Unassembled WGS sequence"/>
</dbReference>
<gene>
    <name evidence="7" type="ORF">LITE_LOCUS33331</name>
</gene>
<proteinExistence type="inferred from homology"/>
<dbReference type="Pfam" id="PF05938">
    <property type="entry name" value="Self-incomp_S1"/>
    <property type="match status" value="1"/>
</dbReference>
<evidence type="ECO:0000256" key="5">
    <source>
        <dbReference type="ARBA" id="ARBA00022729"/>
    </source>
</evidence>
<evidence type="ECO:0000256" key="2">
    <source>
        <dbReference type="ARBA" id="ARBA00005581"/>
    </source>
</evidence>
<keyword evidence="3 6" id="KW-0713">Self-incompatibility</keyword>
<dbReference type="AlphaFoldDB" id="A0AAV0NH61"/>
<dbReference type="GO" id="GO:0005576">
    <property type="term" value="C:extracellular region"/>
    <property type="evidence" value="ECO:0007669"/>
    <property type="project" value="UniProtKB-SubCell"/>
</dbReference>
<name>A0AAV0NH61_9ROSI</name>
<evidence type="ECO:0000256" key="4">
    <source>
        <dbReference type="ARBA" id="ARBA00022525"/>
    </source>
</evidence>
<organism evidence="7 8">
    <name type="scientific">Linum tenue</name>
    <dbReference type="NCBI Taxonomy" id="586396"/>
    <lineage>
        <taxon>Eukaryota</taxon>
        <taxon>Viridiplantae</taxon>
        <taxon>Streptophyta</taxon>
        <taxon>Embryophyta</taxon>
        <taxon>Tracheophyta</taxon>
        <taxon>Spermatophyta</taxon>
        <taxon>Magnoliopsida</taxon>
        <taxon>eudicotyledons</taxon>
        <taxon>Gunneridae</taxon>
        <taxon>Pentapetalae</taxon>
        <taxon>rosids</taxon>
        <taxon>fabids</taxon>
        <taxon>Malpighiales</taxon>
        <taxon>Linaceae</taxon>
        <taxon>Linum</taxon>
    </lineage>
</organism>